<evidence type="ECO:0000256" key="12">
    <source>
        <dbReference type="ARBA" id="ARBA00022617"/>
    </source>
</evidence>
<evidence type="ECO:0000256" key="23">
    <source>
        <dbReference type="ARBA" id="ARBA00023160"/>
    </source>
</evidence>
<protein>
    <recommendedName>
        <fullName evidence="31">Thromboxane-A synthase</fullName>
        <ecNumber evidence="8">4.2.1.152</ecNumber>
        <ecNumber evidence="30">5.3.99.5</ecNumber>
    </recommendedName>
    <alternativeName>
        <fullName evidence="32">Cytochrome P450 5A1</fullName>
    </alternativeName>
    <alternativeName>
        <fullName evidence="26">Hydroperoxy icosatetraenoate dehydratase</fullName>
    </alternativeName>
</protein>
<evidence type="ECO:0000256" key="9">
    <source>
        <dbReference type="ARBA" id="ARBA00022501"/>
    </source>
</evidence>
<evidence type="ECO:0000313" key="38">
    <source>
        <dbReference type="Proteomes" id="UP000887568"/>
    </source>
</evidence>
<evidence type="ECO:0000256" key="10">
    <source>
        <dbReference type="ARBA" id="ARBA00022516"/>
    </source>
</evidence>
<evidence type="ECO:0000256" key="17">
    <source>
        <dbReference type="ARBA" id="ARBA00022848"/>
    </source>
</evidence>
<dbReference type="Gene3D" id="1.10.630.10">
    <property type="entry name" value="Cytochrome P450"/>
    <property type="match status" value="1"/>
</dbReference>
<dbReference type="EnsemblMetazoa" id="XM_038211115.1">
    <property type="protein sequence ID" value="XP_038067043.1"/>
    <property type="gene ID" value="LOC119737045"/>
</dbReference>
<dbReference type="OrthoDB" id="2789670at2759"/>
<evidence type="ECO:0000256" key="16">
    <source>
        <dbReference type="ARBA" id="ARBA00022832"/>
    </source>
</evidence>
<dbReference type="InterPro" id="IPR001128">
    <property type="entry name" value="Cyt_P450"/>
</dbReference>
<dbReference type="GO" id="GO:0004796">
    <property type="term" value="F:thromboxane-A synthase activity"/>
    <property type="evidence" value="ECO:0007669"/>
    <property type="project" value="UniProtKB-EC"/>
</dbReference>
<comment type="subunit">
    <text evidence="7">Monomer.</text>
</comment>
<evidence type="ECO:0000256" key="34">
    <source>
        <dbReference type="PIRSR" id="PIRSR602401-1"/>
    </source>
</evidence>
<evidence type="ECO:0000256" key="2">
    <source>
        <dbReference type="ARBA" id="ARBA00001719"/>
    </source>
</evidence>
<sequence>MELLGLDLSMTWILLIGVILMFVWYDWRCHQYFQRRGIPVADYVPIFGNNLQLRHGILKAFAEYERKHGKVVGTYDFRRPILIINEPEILQHILVKNFSNFYNRRKHVVIQSDRTQASRGMFFLEDEEWKTVRNTLTPSFTAAKMKNMFPLINECCDTLLTSISEAREGGKAVDCKMLFGGFTMDVIACCAFGLSVNSQQDKDNPFVKNAKVLLDPSRFRGASIILMSMLPILAPVFTYFGYGLAFEPEAVQFFQGVTEAACKLRLEEGAKASKHADLLQLMLNAHHDTDVDQEDTPTIGDGPKRGVVQRRPLSTENIMAQSLTFFLAGYETTNTLLSFTAFLLATNQDAQERLNAEIDNLDPTSGNIGYDVIGKMEYLDMVINESLRMYPPVIFIDRQCNQKSTFDGLVIENGMHVFASVWNIHRNEEYWTDPEKFDPERFSPENKASIKPCTYMPFGFGPRICFGMRFALLEAKMALVRVLQQYRFDVCSETEIPPALGTGLLLTPKEMVLNIIPRN</sequence>
<evidence type="ECO:0000256" key="27">
    <source>
        <dbReference type="ARBA" id="ARBA00036380"/>
    </source>
</evidence>
<dbReference type="GO" id="GO:0106256">
    <property type="term" value="F:hydroperoxy icosatetraenoate dehydratase activity"/>
    <property type="evidence" value="ECO:0007669"/>
    <property type="project" value="UniProtKB-EC"/>
</dbReference>
<comment type="catalytic activity">
    <reaction evidence="28">
        <text>prostaglandin H2 = (12S)-hydroxy-(5Z,8E,10E)-heptadecatrienoate + malonaldehyde</text>
        <dbReference type="Rhea" id="RHEA:48644"/>
        <dbReference type="ChEBI" id="CHEBI:57405"/>
        <dbReference type="ChEBI" id="CHEBI:90694"/>
        <dbReference type="ChEBI" id="CHEBI:566274"/>
    </reaction>
</comment>
<comment type="catalytic activity">
    <reaction evidence="1">
        <text>(15S)-hydroperoxy-(5Z,8Z,11Z,13E)-eicosatetraenoate = 15-oxo-(5Z,8Z,11Z,13E)-eicosatetraenoate + H2O</text>
        <dbReference type="Rhea" id="RHEA:48636"/>
        <dbReference type="ChEBI" id="CHEBI:15377"/>
        <dbReference type="ChEBI" id="CHEBI:57410"/>
        <dbReference type="ChEBI" id="CHEBI:57446"/>
    </reaction>
    <physiologicalReaction direction="left-to-right" evidence="1">
        <dbReference type="Rhea" id="RHEA:48637"/>
    </physiologicalReaction>
</comment>
<dbReference type="PROSITE" id="PS00086">
    <property type="entry name" value="CYTOCHROME_P450"/>
    <property type="match status" value="1"/>
</dbReference>
<dbReference type="GO" id="GO:0008395">
    <property type="term" value="F:steroid hydroxylase activity"/>
    <property type="evidence" value="ECO:0007669"/>
    <property type="project" value="TreeGrafter"/>
</dbReference>
<dbReference type="InterPro" id="IPR036396">
    <property type="entry name" value="Cyt_P450_sf"/>
</dbReference>
<keyword evidence="22 36" id="KW-0472">Membrane</keyword>
<dbReference type="PANTHER" id="PTHR24302:SF47">
    <property type="entry name" value="CYTOCHROME P450"/>
    <property type="match status" value="1"/>
</dbReference>
<evidence type="ECO:0000256" key="11">
    <source>
        <dbReference type="ARBA" id="ARBA00022585"/>
    </source>
</evidence>
<keyword evidence="17" id="KW-0492">Microsome</keyword>
<dbReference type="InterPro" id="IPR017972">
    <property type="entry name" value="Cyt_P450_CS"/>
</dbReference>
<dbReference type="InterPro" id="IPR050705">
    <property type="entry name" value="Cytochrome_P450_3A"/>
</dbReference>
<keyword evidence="16" id="KW-0276">Fatty acid metabolism</keyword>
<evidence type="ECO:0000256" key="30">
    <source>
        <dbReference type="ARBA" id="ARBA00038872"/>
    </source>
</evidence>
<comment type="subcellular location">
    <subcellularLocation>
        <location evidence="5">Endoplasmic reticulum membrane</location>
        <topology evidence="5">Multi-pass membrane protein</topology>
    </subcellularLocation>
    <subcellularLocation>
        <location evidence="4">Endoplasmic reticulum membrane</location>
        <topology evidence="4">Peripheral membrane protein</topology>
    </subcellularLocation>
    <subcellularLocation>
        <location evidence="3">Microsome membrane</location>
        <topology evidence="3">Peripheral membrane protein</topology>
    </subcellularLocation>
</comment>
<evidence type="ECO:0000256" key="3">
    <source>
        <dbReference type="ARBA" id="ARBA00004174"/>
    </source>
</evidence>
<dbReference type="AlphaFoldDB" id="A0A914ATP5"/>
<evidence type="ECO:0000256" key="33">
    <source>
        <dbReference type="ARBA" id="ARBA00054825"/>
    </source>
</evidence>
<feature type="transmembrane region" description="Helical" evidence="36">
    <location>
        <begin position="6"/>
        <end position="27"/>
    </location>
</feature>
<keyword evidence="14 34" id="KW-0479">Metal-binding</keyword>
<keyword evidence="11" id="KW-0643">Prostaglandin biosynthesis</keyword>
<dbReference type="CDD" id="cd11055">
    <property type="entry name" value="CYP3A-like"/>
    <property type="match status" value="1"/>
</dbReference>
<evidence type="ECO:0000256" key="5">
    <source>
        <dbReference type="ARBA" id="ARBA00004477"/>
    </source>
</evidence>
<evidence type="ECO:0000313" key="37">
    <source>
        <dbReference type="EnsemblMetazoa" id="XP_038067043.1"/>
    </source>
</evidence>
<comment type="catalytic activity">
    <reaction evidence="2">
        <text>a hydroperoxyeicosatetraenoate = an oxoeicosatetraenoate + H2O</text>
        <dbReference type="Rhea" id="RHEA:55556"/>
        <dbReference type="ChEBI" id="CHEBI:15377"/>
        <dbReference type="ChEBI" id="CHEBI:59720"/>
        <dbReference type="ChEBI" id="CHEBI:131859"/>
        <dbReference type="EC" id="4.2.1.152"/>
    </reaction>
    <physiologicalReaction direction="left-to-right" evidence="2">
        <dbReference type="Rhea" id="RHEA:55557"/>
    </physiologicalReaction>
</comment>
<evidence type="ECO:0000256" key="19">
    <source>
        <dbReference type="ARBA" id="ARBA00023002"/>
    </source>
</evidence>
<evidence type="ECO:0000256" key="4">
    <source>
        <dbReference type="ARBA" id="ARBA00004406"/>
    </source>
</evidence>
<evidence type="ECO:0000256" key="25">
    <source>
        <dbReference type="ARBA" id="ARBA00023239"/>
    </source>
</evidence>
<evidence type="ECO:0000256" key="28">
    <source>
        <dbReference type="ARBA" id="ARBA00036424"/>
    </source>
</evidence>
<dbReference type="GO" id="GO:0005506">
    <property type="term" value="F:iron ion binding"/>
    <property type="evidence" value="ECO:0007669"/>
    <property type="project" value="InterPro"/>
</dbReference>
<accession>A0A914ATP5</accession>
<dbReference type="GO" id="GO:0001516">
    <property type="term" value="P:prostaglandin biosynthetic process"/>
    <property type="evidence" value="ECO:0007669"/>
    <property type="project" value="UniProtKB-KW"/>
</dbReference>
<proteinExistence type="inferred from homology"/>
<dbReference type="GeneID" id="119737045"/>
<evidence type="ECO:0000256" key="36">
    <source>
        <dbReference type="SAM" id="Phobius"/>
    </source>
</evidence>
<dbReference type="Pfam" id="PF00067">
    <property type="entry name" value="p450"/>
    <property type="match status" value="1"/>
</dbReference>
<dbReference type="Proteomes" id="UP000887568">
    <property type="component" value="Unplaced"/>
</dbReference>
<keyword evidence="18 36" id="KW-1133">Transmembrane helix</keyword>
<name>A0A914ATP5_PATMI</name>
<feature type="transmembrane region" description="Helical" evidence="36">
    <location>
        <begin position="224"/>
        <end position="245"/>
    </location>
</feature>
<keyword evidence="35" id="KW-0503">Monooxygenase</keyword>
<keyword evidence="21" id="KW-0443">Lipid metabolism</keyword>
<dbReference type="GO" id="GO:0005789">
    <property type="term" value="C:endoplasmic reticulum membrane"/>
    <property type="evidence" value="ECO:0007669"/>
    <property type="project" value="UniProtKB-SubCell"/>
</dbReference>
<keyword evidence="23" id="KW-0275">Fatty acid biosynthesis</keyword>
<dbReference type="SUPFAM" id="SSF48264">
    <property type="entry name" value="Cytochrome P450"/>
    <property type="match status" value="1"/>
</dbReference>
<dbReference type="GO" id="GO:0016705">
    <property type="term" value="F:oxidoreductase activity, acting on paired donors, with incorporation or reduction of molecular oxygen"/>
    <property type="evidence" value="ECO:0007669"/>
    <property type="project" value="InterPro"/>
</dbReference>
<keyword evidence="10" id="KW-0444">Lipid biosynthesis</keyword>
<dbReference type="GO" id="GO:0020037">
    <property type="term" value="F:heme binding"/>
    <property type="evidence" value="ECO:0007669"/>
    <property type="project" value="InterPro"/>
</dbReference>
<evidence type="ECO:0000256" key="29">
    <source>
        <dbReference type="ARBA" id="ARBA00036475"/>
    </source>
</evidence>
<dbReference type="PANTHER" id="PTHR24302">
    <property type="entry name" value="CYTOCHROME P450 FAMILY 3"/>
    <property type="match status" value="1"/>
</dbReference>
<evidence type="ECO:0000256" key="6">
    <source>
        <dbReference type="ARBA" id="ARBA00010617"/>
    </source>
</evidence>
<dbReference type="PRINTS" id="PR00385">
    <property type="entry name" value="P450"/>
</dbReference>
<keyword evidence="20 34" id="KW-0408">Iron</keyword>
<comment type="similarity">
    <text evidence="6 35">Belongs to the cytochrome P450 family.</text>
</comment>
<reference evidence="37" key="1">
    <citation type="submission" date="2022-11" db="UniProtKB">
        <authorList>
            <consortium name="EnsemblMetazoa"/>
        </authorList>
    </citation>
    <scope>IDENTIFICATION</scope>
</reference>
<dbReference type="RefSeq" id="XP_038067043.1">
    <property type="nucleotide sequence ID" value="XM_038211115.1"/>
</dbReference>
<comment type="catalytic activity">
    <reaction evidence="29">
        <text>prostaglandin H2 = thromboxane A2</text>
        <dbReference type="Rhea" id="RHEA:17137"/>
        <dbReference type="ChEBI" id="CHEBI:57405"/>
        <dbReference type="ChEBI" id="CHEBI:57445"/>
        <dbReference type="EC" id="5.3.99.5"/>
    </reaction>
    <physiologicalReaction direction="left-to-right" evidence="29">
        <dbReference type="Rhea" id="RHEA:17138"/>
    </physiologicalReaction>
</comment>
<evidence type="ECO:0000256" key="31">
    <source>
        <dbReference type="ARBA" id="ARBA00040834"/>
    </source>
</evidence>
<keyword evidence="15" id="KW-0256">Endoplasmic reticulum</keyword>
<dbReference type="PRINTS" id="PR00463">
    <property type="entry name" value="EP450I"/>
</dbReference>
<keyword evidence="12 34" id="KW-0349">Heme</keyword>
<evidence type="ECO:0000256" key="26">
    <source>
        <dbReference type="ARBA" id="ARBA00033404"/>
    </source>
</evidence>
<evidence type="ECO:0000256" key="8">
    <source>
        <dbReference type="ARBA" id="ARBA00013084"/>
    </source>
</evidence>
<evidence type="ECO:0000256" key="7">
    <source>
        <dbReference type="ARBA" id="ARBA00011245"/>
    </source>
</evidence>
<feature type="binding site" description="axial binding residue" evidence="34">
    <location>
        <position position="465"/>
    </location>
    <ligand>
        <name>heme</name>
        <dbReference type="ChEBI" id="CHEBI:30413"/>
    </ligand>
    <ligandPart>
        <name>Fe</name>
        <dbReference type="ChEBI" id="CHEBI:18248"/>
    </ligandPart>
</feature>
<evidence type="ECO:0000256" key="35">
    <source>
        <dbReference type="RuleBase" id="RU000461"/>
    </source>
</evidence>
<dbReference type="FunFam" id="1.10.630.10:FF:000042">
    <property type="entry name" value="Cytochrome P450"/>
    <property type="match status" value="1"/>
</dbReference>
<evidence type="ECO:0000256" key="24">
    <source>
        <dbReference type="ARBA" id="ARBA00023235"/>
    </source>
</evidence>
<dbReference type="InterPro" id="IPR002401">
    <property type="entry name" value="Cyt_P450_E_grp-I"/>
</dbReference>
<dbReference type="EC" id="5.3.99.5" evidence="30"/>
<evidence type="ECO:0000256" key="21">
    <source>
        <dbReference type="ARBA" id="ARBA00023098"/>
    </source>
</evidence>
<evidence type="ECO:0000256" key="1">
    <source>
        <dbReference type="ARBA" id="ARBA00001143"/>
    </source>
</evidence>
<keyword evidence="24" id="KW-0413">Isomerase</keyword>
<comment type="function">
    <text evidence="33">Catalyzes the conversion of prostaglandin H2 (PGH2) to thromboxane A2 (TXA2), a potent inducer of blood vessel constriction and platelet aggregation. Also cleaves PGH2 to 12-hydroxy-heptadecatrienoicacid (12-HHT) and malondialdehyde, which is known to act as a mediator of DNA damage. 12-HHT and malondialdehyde are formed stoichiometrically in the same amounts as TXA2. Additionally, displays dehydratase activity, toward (15S)-hydroperoxy-(5Z,8Z,11Z,13E)-eicosatetraenoate (15(S)-HPETE) producing 15-KETE and 15-HETE.</text>
</comment>
<comment type="catalytic activity">
    <reaction evidence="27">
        <text>(15S)-hydroperoxy-(5Z,8Z,11Z,13E)-eicosatetraenoate + AH2 = (15S)-hydroxy-(5Z,8Z,11Z,13E)-eicosatetraenoate + A + H2O</text>
        <dbReference type="Rhea" id="RHEA:48856"/>
        <dbReference type="ChEBI" id="CHEBI:13193"/>
        <dbReference type="ChEBI" id="CHEBI:15377"/>
        <dbReference type="ChEBI" id="CHEBI:17499"/>
        <dbReference type="ChEBI" id="CHEBI:57409"/>
        <dbReference type="ChEBI" id="CHEBI:57446"/>
    </reaction>
    <physiologicalReaction direction="left-to-right" evidence="27">
        <dbReference type="Rhea" id="RHEA:48857"/>
    </physiologicalReaction>
</comment>
<evidence type="ECO:0000256" key="22">
    <source>
        <dbReference type="ARBA" id="ARBA00023136"/>
    </source>
</evidence>
<evidence type="ECO:0000256" key="18">
    <source>
        <dbReference type="ARBA" id="ARBA00022989"/>
    </source>
</evidence>
<evidence type="ECO:0000256" key="13">
    <source>
        <dbReference type="ARBA" id="ARBA00022692"/>
    </source>
</evidence>
<evidence type="ECO:0000256" key="32">
    <source>
        <dbReference type="ARBA" id="ARBA00042726"/>
    </source>
</evidence>
<evidence type="ECO:0000256" key="20">
    <source>
        <dbReference type="ARBA" id="ARBA00023004"/>
    </source>
</evidence>
<comment type="cofactor">
    <cofactor evidence="34">
        <name>heme</name>
        <dbReference type="ChEBI" id="CHEBI:30413"/>
    </cofactor>
</comment>
<evidence type="ECO:0000256" key="14">
    <source>
        <dbReference type="ARBA" id="ARBA00022723"/>
    </source>
</evidence>
<organism evidence="37 38">
    <name type="scientific">Patiria miniata</name>
    <name type="common">Bat star</name>
    <name type="synonym">Asterina miniata</name>
    <dbReference type="NCBI Taxonomy" id="46514"/>
    <lineage>
        <taxon>Eukaryota</taxon>
        <taxon>Metazoa</taxon>
        <taxon>Echinodermata</taxon>
        <taxon>Eleutherozoa</taxon>
        <taxon>Asterozoa</taxon>
        <taxon>Asteroidea</taxon>
        <taxon>Valvatacea</taxon>
        <taxon>Valvatida</taxon>
        <taxon>Asterinidae</taxon>
        <taxon>Patiria</taxon>
    </lineage>
</organism>
<keyword evidence="13 36" id="KW-0812">Transmembrane</keyword>
<dbReference type="EC" id="4.2.1.152" evidence="8"/>
<keyword evidence="38" id="KW-1185">Reference proteome</keyword>
<keyword evidence="9" id="KW-0644">Prostaglandin metabolism</keyword>
<keyword evidence="19 35" id="KW-0560">Oxidoreductase</keyword>
<keyword evidence="25" id="KW-0456">Lyase</keyword>
<evidence type="ECO:0000256" key="15">
    <source>
        <dbReference type="ARBA" id="ARBA00022824"/>
    </source>
</evidence>